<dbReference type="EMBL" id="ATLV01026883">
    <property type="status" value="NOT_ANNOTATED_CDS"/>
    <property type="molecule type" value="Genomic_DNA"/>
</dbReference>
<proteinExistence type="predicted"/>
<accession>A0A084WTD0</accession>
<dbReference type="EnsemblMetazoa" id="ASIC021982-RA">
    <property type="protein sequence ID" value="ASIC021982-PA"/>
    <property type="gene ID" value="ASIC021982"/>
</dbReference>
<dbReference type="VEuPathDB" id="VectorBase:ASIC021982"/>
<reference evidence="1 3" key="1">
    <citation type="journal article" date="2014" name="BMC Genomics">
        <title>Genome sequence of Anopheles sinensis provides insight into genetics basis of mosquito competence for malaria parasites.</title>
        <authorList>
            <person name="Zhou D."/>
            <person name="Zhang D."/>
            <person name="Ding G."/>
            <person name="Shi L."/>
            <person name="Hou Q."/>
            <person name="Ye Y."/>
            <person name="Xu Y."/>
            <person name="Zhou H."/>
            <person name="Xiong C."/>
            <person name="Li S."/>
            <person name="Yu J."/>
            <person name="Hong S."/>
            <person name="Yu X."/>
            <person name="Zou P."/>
            <person name="Chen C."/>
            <person name="Chang X."/>
            <person name="Wang W."/>
            <person name="Lv Y."/>
            <person name="Sun Y."/>
            <person name="Ma L."/>
            <person name="Shen B."/>
            <person name="Zhu C."/>
        </authorList>
    </citation>
    <scope>NUCLEOTIDE SEQUENCE [LARGE SCALE GENOMIC DNA]</scope>
</reference>
<dbReference type="AlphaFoldDB" id="A0A084WTD0"/>
<reference evidence="2" key="2">
    <citation type="submission" date="2020-05" db="UniProtKB">
        <authorList>
            <consortium name="EnsemblMetazoa"/>
        </authorList>
    </citation>
    <scope>IDENTIFICATION</scope>
</reference>
<evidence type="ECO:0000313" key="3">
    <source>
        <dbReference type="Proteomes" id="UP000030765"/>
    </source>
</evidence>
<evidence type="ECO:0000313" key="1">
    <source>
        <dbReference type="EMBL" id="KFB53474.1"/>
    </source>
</evidence>
<gene>
    <name evidence="1" type="ORF">ZHAS_00021982</name>
</gene>
<evidence type="ECO:0000313" key="2">
    <source>
        <dbReference type="EnsemblMetazoa" id="ASIC021982-PA"/>
    </source>
</evidence>
<dbReference type="EMBL" id="KE525420">
    <property type="protein sequence ID" value="KFB53474.1"/>
    <property type="molecule type" value="Genomic_DNA"/>
</dbReference>
<protein>
    <submittedName>
        <fullName evidence="1 2">Proteophosphoglycan ppg4</fullName>
    </submittedName>
</protein>
<name>A0A084WTD0_ANOSI</name>
<keyword evidence="3" id="KW-1185">Reference proteome</keyword>
<dbReference type="Proteomes" id="UP000030765">
    <property type="component" value="Unassembled WGS sequence"/>
</dbReference>
<organism evidence="1">
    <name type="scientific">Anopheles sinensis</name>
    <name type="common">Mosquito</name>
    <dbReference type="NCBI Taxonomy" id="74873"/>
    <lineage>
        <taxon>Eukaryota</taxon>
        <taxon>Metazoa</taxon>
        <taxon>Ecdysozoa</taxon>
        <taxon>Arthropoda</taxon>
        <taxon>Hexapoda</taxon>
        <taxon>Insecta</taxon>
        <taxon>Pterygota</taxon>
        <taxon>Neoptera</taxon>
        <taxon>Endopterygota</taxon>
        <taxon>Diptera</taxon>
        <taxon>Nematocera</taxon>
        <taxon>Culicoidea</taxon>
        <taxon>Culicidae</taxon>
        <taxon>Anophelinae</taxon>
        <taxon>Anopheles</taxon>
    </lineage>
</organism>
<sequence>MAGKETRTVASNRIFFDTFAATHCTDPLMPWCVPGRICLSLRTNISKKSYGRQFRLMNAGGGDRLRGKCVLLSGEANEKRNRTNEDARTAPSAHASRTDMGYLSVVIRLNKVFPKVGRIHGRTVHSHIHHPLAKGPVGEMTKEGGKWAKGLELLLRIAPLPVFSGNEVNRGNPMLTSSTRAGLTDDW</sequence>